<protein>
    <submittedName>
        <fullName evidence="2">Choline kinase</fullName>
    </submittedName>
</protein>
<keyword evidence="2" id="KW-0418">Kinase</keyword>
<dbReference type="InterPro" id="IPR015897">
    <property type="entry name" value="CHK_kinase-like"/>
</dbReference>
<sequence>MNDDFQEIARKACNADKIFHIEDIQSLWSGYGMIARYGLHGGEHETVVIKHVKLPGKKDHPRGWNSDRSHKRKVRSYHVESSWYRKWSERCDESCRVPRCYALKEGKDEFLMVFEDLDASGFPRRFDSVSMSEMVVCLRWLANFHATYMGETPDQLWKVGTYWHLDTRPDELAVLKDAPLKAAAGVIDRRLRKSRFQTLVHGDAKLANFCFSHDGQAVAAVDFQYVGGGCGMKDVAYFIGSCLRESECERHEGRLLETYFKELEAALSDRSSDIDFAALEQEWRALYHLAWTDFHRFVKGWSPGHWKIHGYSERIAHEVVAQLNGATA</sequence>
<dbReference type="Proteomes" id="UP000191110">
    <property type="component" value="Unassembled WGS sequence"/>
</dbReference>
<keyword evidence="3" id="KW-1185">Reference proteome</keyword>
<organism evidence="2 3">
    <name type="scientific">Solemya pervernicosa gill symbiont</name>
    <dbReference type="NCBI Taxonomy" id="642797"/>
    <lineage>
        <taxon>Bacteria</taxon>
        <taxon>Pseudomonadati</taxon>
        <taxon>Pseudomonadota</taxon>
        <taxon>Gammaproteobacteria</taxon>
        <taxon>sulfur-oxidizing symbionts</taxon>
    </lineage>
</organism>
<dbReference type="InterPro" id="IPR011009">
    <property type="entry name" value="Kinase-like_dom_sf"/>
</dbReference>
<dbReference type="Pfam" id="PF02958">
    <property type="entry name" value="EcKL"/>
    <property type="match status" value="2"/>
</dbReference>
<evidence type="ECO:0000313" key="3">
    <source>
        <dbReference type="Proteomes" id="UP000191110"/>
    </source>
</evidence>
<dbReference type="SUPFAM" id="SSF56112">
    <property type="entry name" value="Protein kinase-like (PK-like)"/>
    <property type="match status" value="1"/>
</dbReference>
<feature type="domain" description="CHK kinase-like" evidence="1">
    <location>
        <begin position="112"/>
        <end position="269"/>
    </location>
</feature>
<dbReference type="SMART" id="SM00587">
    <property type="entry name" value="CHK"/>
    <property type="match status" value="1"/>
</dbReference>
<name>A0A1T2KZK5_9GAMM</name>
<evidence type="ECO:0000313" key="2">
    <source>
        <dbReference type="EMBL" id="OOZ38234.1"/>
    </source>
</evidence>
<dbReference type="PANTHER" id="PTHR11012">
    <property type="entry name" value="PROTEIN KINASE-LIKE DOMAIN-CONTAINING"/>
    <property type="match status" value="1"/>
</dbReference>
<dbReference type="GO" id="GO:0016301">
    <property type="term" value="F:kinase activity"/>
    <property type="evidence" value="ECO:0007669"/>
    <property type="project" value="UniProtKB-KW"/>
</dbReference>
<dbReference type="OrthoDB" id="9769860at2"/>
<dbReference type="EMBL" id="MPRL01000112">
    <property type="protein sequence ID" value="OOZ38234.1"/>
    <property type="molecule type" value="Genomic_DNA"/>
</dbReference>
<dbReference type="Gene3D" id="3.90.1200.10">
    <property type="match status" value="1"/>
</dbReference>
<gene>
    <name evidence="2" type="ORF">BOW53_16170</name>
</gene>
<comment type="caution">
    <text evidence="2">The sequence shown here is derived from an EMBL/GenBank/DDBJ whole genome shotgun (WGS) entry which is preliminary data.</text>
</comment>
<dbReference type="AlphaFoldDB" id="A0A1T2KZK5"/>
<evidence type="ECO:0000259" key="1">
    <source>
        <dbReference type="SMART" id="SM00587"/>
    </source>
</evidence>
<dbReference type="InterPro" id="IPR004119">
    <property type="entry name" value="EcKL"/>
</dbReference>
<dbReference type="PANTHER" id="PTHR11012:SF30">
    <property type="entry name" value="PROTEIN KINASE-LIKE DOMAIN-CONTAINING"/>
    <property type="match status" value="1"/>
</dbReference>
<reference evidence="2 3" key="1">
    <citation type="submission" date="2016-11" db="EMBL/GenBank/DDBJ databases">
        <title>Mixed transmission modes and dynamic genome evolution in an obligate animal-bacterial symbiosis.</title>
        <authorList>
            <person name="Russell S.L."/>
            <person name="Corbett-Detig R.B."/>
            <person name="Cavanaugh C.M."/>
        </authorList>
    </citation>
    <scope>NUCLEOTIDE SEQUENCE [LARGE SCALE GENOMIC DNA]</scope>
    <source>
        <strain evidence="2">Sveles-Q1</strain>
    </source>
</reference>
<keyword evidence="2" id="KW-0808">Transferase</keyword>
<accession>A0A1T2KZK5</accession>
<dbReference type="RefSeq" id="WP_078485118.1">
    <property type="nucleotide sequence ID" value="NZ_MPRL01000112.1"/>
</dbReference>
<proteinExistence type="predicted"/>